<comment type="caution">
    <text evidence="10">The sequence shown here is derived from an EMBL/GenBank/DDBJ whole genome shotgun (WGS) entry which is preliminary data.</text>
</comment>
<dbReference type="PANTHER" id="PTHR36115:SF4">
    <property type="entry name" value="MEMBRANE PROTEIN"/>
    <property type="match status" value="1"/>
</dbReference>
<dbReference type="EMBL" id="JAGFOA010000002">
    <property type="protein sequence ID" value="MBO3662908.1"/>
    <property type="molecule type" value="Genomic_DNA"/>
</dbReference>
<protein>
    <submittedName>
        <fullName evidence="10">RDD family protein</fullName>
    </submittedName>
</protein>
<feature type="transmembrane region" description="Helical" evidence="8">
    <location>
        <begin position="81"/>
        <end position="104"/>
    </location>
</feature>
<evidence type="ECO:0000256" key="6">
    <source>
        <dbReference type="ARBA" id="ARBA00023136"/>
    </source>
</evidence>
<dbReference type="GO" id="GO:0005886">
    <property type="term" value="C:plasma membrane"/>
    <property type="evidence" value="ECO:0007669"/>
    <property type="project" value="UniProtKB-SubCell"/>
</dbReference>
<keyword evidence="5 8" id="KW-1133">Transmembrane helix</keyword>
<feature type="region of interest" description="Disordered" evidence="7">
    <location>
        <begin position="237"/>
        <end position="263"/>
    </location>
</feature>
<evidence type="ECO:0000256" key="5">
    <source>
        <dbReference type="ARBA" id="ARBA00022989"/>
    </source>
</evidence>
<feature type="region of interest" description="Disordered" evidence="7">
    <location>
        <begin position="1"/>
        <end position="40"/>
    </location>
</feature>
<organism evidence="10 11">
    <name type="scientific">Microbacterium stercoris</name>
    <dbReference type="NCBI Taxonomy" id="2820289"/>
    <lineage>
        <taxon>Bacteria</taxon>
        <taxon>Bacillati</taxon>
        <taxon>Actinomycetota</taxon>
        <taxon>Actinomycetes</taxon>
        <taxon>Micrococcales</taxon>
        <taxon>Microbacteriaceae</taxon>
        <taxon>Microbacterium</taxon>
    </lineage>
</organism>
<name>A0A939TM76_9MICO</name>
<feature type="transmembrane region" description="Helical" evidence="8">
    <location>
        <begin position="49"/>
        <end position="74"/>
    </location>
</feature>
<keyword evidence="4 8" id="KW-0812">Transmembrane</keyword>
<feature type="compositionally biased region" description="Pro residues" evidence="7">
    <location>
        <begin position="7"/>
        <end position="20"/>
    </location>
</feature>
<accession>A0A939TM76</accession>
<evidence type="ECO:0000256" key="7">
    <source>
        <dbReference type="SAM" id="MobiDB-lite"/>
    </source>
</evidence>
<dbReference type="InterPro" id="IPR008984">
    <property type="entry name" value="SMAD_FHA_dom_sf"/>
</dbReference>
<comment type="subcellular location">
    <subcellularLocation>
        <location evidence="1">Cell membrane</location>
        <topology evidence="1">Multi-pass membrane protein</topology>
    </subcellularLocation>
</comment>
<dbReference type="InterPro" id="IPR051791">
    <property type="entry name" value="Pra-immunoreactive"/>
</dbReference>
<keyword evidence="6 8" id="KW-0472">Membrane</keyword>
<dbReference type="InterPro" id="IPR010432">
    <property type="entry name" value="RDD"/>
</dbReference>
<dbReference type="CDD" id="cd00060">
    <property type="entry name" value="FHA"/>
    <property type="match status" value="1"/>
</dbReference>
<feature type="compositionally biased region" description="Pro residues" evidence="7">
    <location>
        <begin position="31"/>
        <end position="40"/>
    </location>
</feature>
<dbReference type="PROSITE" id="PS50006">
    <property type="entry name" value="FHA_DOMAIN"/>
    <property type="match status" value="1"/>
</dbReference>
<evidence type="ECO:0000313" key="10">
    <source>
        <dbReference type="EMBL" id="MBO3662908.1"/>
    </source>
</evidence>
<dbReference type="AlphaFoldDB" id="A0A939TM76"/>
<feature type="domain" description="FHA" evidence="9">
    <location>
        <begin position="400"/>
        <end position="451"/>
    </location>
</feature>
<dbReference type="InterPro" id="IPR000253">
    <property type="entry name" value="FHA_dom"/>
</dbReference>
<proteinExistence type="predicted"/>
<feature type="compositionally biased region" description="Low complexity" evidence="7">
    <location>
        <begin position="21"/>
        <end position="30"/>
    </location>
</feature>
<evidence type="ECO:0000256" key="4">
    <source>
        <dbReference type="ARBA" id="ARBA00022692"/>
    </source>
</evidence>
<evidence type="ECO:0000256" key="1">
    <source>
        <dbReference type="ARBA" id="ARBA00004651"/>
    </source>
</evidence>
<dbReference type="Pfam" id="PF06271">
    <property type="entry name" value="RDD"/>
    <property type="match status" value="1"/>
</dbReference>
<keyword evidence="11" id="KW-1185">Reference proteome</keyword>
<gene>
    <name evidence="10" type="ORF">J5V96_05190</name>
</gene>
<keyword evidence="3" id="KW-0597">Phosphoprotein</keyword>
<sequence length="487" mass="50090">MTTPNPYGAPTPGSYPPPHQPSAASPGYGPATPPGPPTPGTPAALGRRAIAYVIDIVAIALLVTVWLIVGAVIASSTDEPVVFLVFAIVAWLLAISWIFVYSGLQGGAGSIGMRIMKLKLMRLDTGGQLGFGKALLRNIVWGAAASIVVGYFSVLFDKSGRNQGWHDKVVNAFMADVSHESAGAAVSAPVPPVSVPPVSPVAPAYGGGAGSAFPTYSSGSPEPVAPPAATVFPAPVMPAPPAQSYDGGQLPPRPPLPEPVAPPAPPTAPFVPPAPAVAVPAPAVGVPIPPVDEGLIAFVPGVTQDPPPPPAPTGVGAPAAAGPRKPSIDTLLTEMRGEPVAGPTLDEDDIDGVTVLVRKPKPVAEPEPEADLEDTRLVVRTRPAVFEWDDSTQHTVTSRALFGRNPASSEGVEAIVVRDETLSLSKTHFEIRVAGDEVTVIDQHSTNGVTVVRAGERITAEAGVAVALQEGDALEIGDRIMTYKGRR</sequence>
<dbReference type="Pfam" id="PF00498">
    <property type="entry name" value="FHA"/>
    <property type="match status" value="1"/>
</dbReference>
<evidence type="ECO:0000256" key="3">
    <source>
        <dbReference type="ARBA" id="ARBA00022553"/>
    </source>
</evidence>
<keyword evidence="2" id="KW-1003">Cell membrane</keyword>
<evidence type="ECO:0000256" key="2">
    <source>
        <dbReference type="ARBA" id="ARBA00022475"/>
    </source>
</evidence>
<dbReference type="RefSeq" id="WP_208501294.1">
    <property type="nucleotide sequence ID" value="NZ_JAGFOA010000002.1"/>
</dbReference>
<dbReference type="PANTHER" id="PTHR36115">
    <property type="entry name" value="PROLINE-RICH ANTIGEN HOMOLOG-RELATED"/>
    <property type="match status" value="1"/>
</dbReference>
<feature type="transmembrane region" description="Helical" evidence="8">
    <location>
        <begin position="139"/>
        <end position="156"/>
    </location>
</feature>
<dbReference type="SUPFAM" id="SSF49879">
    <property type="entry name" value="SMAD/FHA domain"/>
    <property type="match status" value="1"/>
</dbReference>
<feature type="compositionally biased region" description="Pro residues" evidence="7">
    <location>
        <begin position="251"/>
        <end position="263"/>
    </location>
</feature>
<dbReference type="Proteomes" id="UP000680132">
    <property type="component" value="Unassembled WGS sequence"/>
</dbReference>
<dbReference type="Gene3D" id="2.60.200.20">
    <property type="match status" value="1"/>
</dbReference>
<evidence type="ECO:0000313" key="11">
    <source>
        <dbReference type="Proteomes" id="UP000680132"/>
    </source>
</evidence>
<evidence type="ECO:0000259" key="9">
    <source>
        <dbReference type="PROSITE" id="PS50006"/>
    </source>
</evidence>
<evidence type="ECO:0000256" key="8">
    <source>
        <dbReference type="SAM" id="Phobius"/>
    </source>
</evidence>
<reference evidence="10" key="1">
    <citation type="submission" date="2021-03" db="EMBL/GenBank/DDBJ databases">
        <title>Microbacterium sp. nov., a novel actinobacterium isolated from cow dung.</title>
        <authorList>
            <person name="Zhang L."/>
        </authorList>
    </citation>
    <scope>NUCLEOTIDE SEQUENCE</scope>
    <source>
        <strain evidence="10">NEAU-LLB</strain>
    </source>
</reference>